<evidence type="ECO:0000256" key="8">
    <source>
        <dbReference type="ARBA" id="ARBA00022448"/>
    </source>
</evidence>
<keyword evidence="11 17" id="KW-0808">Transferase</keyword>
<dbReference type="GO" id="GO:0046872">
    <property type="term" value="F:metal ion binding"/>
    <property type="evidence" value="ECO:0007669"/>
    <property type="project" value="UniProtKB-KW"/>
</dbReference>
<dbReference type="InterPro" id="IPR036637">
    <property type="entry name" value="Phosphohistidine_dom_sf"/>
</dbReference>
<dbReference type="EC" id="2.7.3.9" evidence="6 17"/>
<dbReference type="Pfam" id="PF02896">
    <property type="entry name" value="PEP-utilizers_C"/>
    <property type="match status" value="1"/>
</dbReference>
<dbReference type="GO" id="GO:0009401">
    <property type="term" value="P:phosphoenolpyruvate-dependent sugar phosphotransferase system"/>
    <property type="evidence" value="ECO:0007669"/>
    <property type="project" value="UniProtKB-KW"/>
</dbReference>
<evidence type="ECO:0000313" key="24">
    <source>
        <dbReference type="EMBL" id="SFO63937.1"/>
    </source>
</evidence>
<evidence type="ECO:0000256" key="5">
    <source>
        <dbReference type="ARBA" id="ARBA00007837"/>
    </source>
</evidence>
<feature type="binding site" evidence="19">
    <location>
        <begin position="452"/>
        <end position="453"/>
    </location>
    <ligand>
        <name>phosphoenolpyruvate</name>
        <dbReference type="ChEBI" id="CHEBI:58702"/>
    </ligand>
</feature>
<accession>A0A1I5ITW3</accession>
<keyword evidence="13 17" id="KW-0479">Metal-binding</keyword>
<feature type="binding site" evidence="20">
    <location>
        <position position="453"/>
    </location>
    <ligand>
        <name>Mg(2+)</name>
        <dbReference type="ChEBI" id="CHEBI:18420"/>
    </ligand>
</feature>
<keyword evidence="25" id="KW-1185">Reference proteome</keyword>
<evidence type="ECO:0000256" key="19">
    <source>
        <dbReference type="PIRSR" id="PIRSR000732-2"/>
    </source>
</evidence>
<feature type="binding site" evidence="19">
    <location>
        <position position="463"/>
    </location>
    <ligand>
        <name>phosphoenolpyruvate</name>
        <dbReference type="ChEBI" id="CHEBI:58702"/>
    </ligand>
</feature>
<dbReference type="STRING" id="1527.SAMN04489757_1533"/>
<dbReference type="NCBIfam" id="TIGR01417">
    <property type="entry name" value="PTS_I_fam"/>
    <property type="match status" value="1"/>
</dbReference>
<evidence type="ECO:0000259" key="23">
    <source>
        <dbReference type="Pfam" id="PF05524"/>
    </source>
</evidence>
<dbReference type="GO" id="GO:0008965">
    <property type="term" value="F:phosphoenolpyruvate-protein phosphotransferase activity"/>
    <property type="evidence" value="ECO:0007669"/>
    <property type="project" value="UniProtKB-EC"/>
</dbReference>
<reference evidence="24 25" key="1">
    <citation type="submission" date="2016-10" db="EMBL/GenBank/DDBJ databases">
        <authorList>
            <person name="de Groot N.N."/>
        </authorList>
    </citation>
    <scope>NUCLEOTIDE SEQUENCE [LARGE SCALE GENOMIC DNA]</scope>
    <source>
        <strain evidence="24 25">DSM 1283</strain>
    </source>
</reference>
<comment type="similarity">
    <text evidence="5 17">Belongs to the PEP-utilizing enzyme family.</text>
</comment>
<dbReference type="InterPro" id="IPR006318">
    <property type="entry name" value="PTS_EI-like"/>
</dbReference>
<evidence type="ECO:0000256" key="4">
    <source>
        <dbReference type="ARBA" id="ARBA00004496"/>
    </source>
</evidence>
<dbReference type="PANTHER" id="PTHR46244">
    <property type="entry name" value="PHOSPHOENOLPYRUVATE-PROTEIN PHOSPHOTRANSFERASE"/>
    <property type="match status" value="1"/>
</dbReference>
<keyword evidence="14 17" id="KW-0418">Kinase</keyword>
<dbReference type="InterPro" id="IPR024692">
    <property type="entry name" value="PTS_EI"/>
</dbReference>
<dbReference type="Gene3D" id="3.50.30.10">
    <property type="entry name" value="Phosphohistidine domain"/>
    <property type="match status" value="1"/>
</dbReference>
<evidence type="ECO:0000256" key="20">
    <source>
        <dbReference type="PIRSR" id="PIRSR000732-3"/>
    </source>
</evidence>
<evidence type="ECO:0000256" key="15">
    <source>
        <dbReference type="ARBA" id="ARBA00022842"/>
    </source>
</evidence>
<comment type="function">
    <text evidence="3 17">General (non sugar-specific) component of the phosphoenolpyruvate-dependent sugar phosphotransferase system (sugar PTS). This major carbohydrate active-transport system catalyzes the phosphorylation of incoming sugar substrates concomitantly with their translocation across the cell membrane. Enzyme I transfers the phosphoryl group from phosphoenolpyruvate (PEP) to the phosphoryl carrier protein (HPr).</text>
</comment>
<feature type="binding site" evidence="19">
    <location>
        <position position="295"/>
    </location>
    <ligand>
        <name>phosphoenolpyruvate</name>
        <dbReference type="ChEBI" id="CHEBI:58702"/>
    </ligand>
</feature>
<dbReference type="SUPFAM" id="SSF52009">
    <property type="entry name" value="Phosphohistidine domain"/>
    <property type="match status" value="1"/>
</dbReference>
<dbReference type="Gene3D" id="1.10.274.10">
    <property type="entry name" value="PtsI, HPr-binding domain"/>
    <property type="match status" value="1"/>
</dbReference>
<organism evidence="24 25">
    <name type="scientific">Anaerocolumna aminovalerica</name>
    <dbReference type="NCBI Taxonomy" id="1527"/>
    <lineage>
        <taxon>Bacteria</taxon>
        <taxon>Bacillati</taxon>
        <taxon>Bacillota</taxon>
        <taxon>Clostridia</taxon>
        <taxon>Lachnospirales</taxon>
        <taxon>Lachnospiraceae</taxon>
        <taxon>Anaerocolumna</taxon>
    </lineage>
</organism>
<feature type="domain" description="PEP-utilising enzyme C-terminal" evidence="22">
    <location>
        <begin position="250"/>
        <end position="539"/>
    </location>
</feature>
<feature type="binding site" evidence="19">
    <location>
        <position position="331"/>
    </location>
    <ligand>
        <name>phosphoenolpyruvate</name>
        <dbReference type="ChEBI" id="CHEBI:58702"/>
    </ligand>
</feature>
<dbReference type="InterPro" id="IPR000121">
    <property type="entry name" value="PEP_util_C"/>
</dbReference>
<dbReference type="PANTHER" id="PTHR46244:SF3">
    <property type="entry name" value="PHOSPHOENOLPYRUVATE-PROTEIN PHOSPHOTRANSFERASE"/>
    <property type="match status" value="1"/>
</dbReference>
<feature type="binding site" evidence="20">
    <location>
        <position position="429"/>
    </location>
    <ligand>
        <name>Mg(2+)</name>
        <dbReference type="ChEBI" id="CHEBI:18420"/>
    </ligand>
</feature>
<gene>
    <name evidence="24" type="ORF">SAMN04489757_1533</name>
</gene>
<evidence type="ECO:0000256" key="6">
    <source>
        <dbReference type="ARBA" id="ARBA00012232"/>
    </source>
</evidence>
<evidence type="ECO:0000256" key="7">
    <source>
        <dbReference type="ARBA" id="ARBA00016544"/>
    </source>
</evidence>
<feature type="active site" description="Tele-phosphohistidine intermediate" evidence="18">
    <location>
        <position position="188"/>
    </location>
</feature>
<keyword evidence="12 17" id="KW-0598">Phosphotransferase system</keyword>
<dbReference type="PRINTS" id="PR01736">
    <property type="entry name" value="PHPHTRNFRASE"/>
</dbReference>
<evidence type="ECO:0000313" key="25">
    <source>
        <dbReference type="Proteomes" id="UP000198806"/>
    </source>
</evidence>
<evidence type="ECO:0000256" key="10">
    <source>
        <dbReference type="ARBA" id="ARBA00022597"/>
    </source>
</evidence>
<evidence type="ECO:0000259" key="22">
    <source>
        <dbReference type="Pfam" id="PF02896"/>
    </source>
</evidence>
<evidence type="ECO:0000256" key="2">
    <source>
        <dbReference type="ARBA" id="ARBA00001946"/>
    </source>
</evidence>
<sequence>MITYTGKTVFNGIAIGKIAVFKKKDKQVKRHHIEDTDKEWMRFNKAKDAAIEQLKNLYDKAVAEVGSDGAAIFEVHQMMLEDMDYLDSVKNIIDTQSVNAEYAVAVTADNFYHIFASMEDAYMKERAADVKDISERVLTILSGEVSDNVLTKEPSIILADDLAPSETVQLDKSKVLAFVTVHGSTNSHTAILARTMNIPALINVLMEDYEELNGKLAIVDGFTGTLYIDPDQSTYENMKEKQEDDRKKKELLKELKDKENITIDGQRIDLFANIGSTGDLASVIQNDAGGIGLFRSEFLYLEKDHYPTEEEQFKAYKMVAENMAGKKVIIRTLDIGADKQVDYFNLEREENPAMGYRAIRICLDRTEIFKTQLRALLRASAYGNLAVMYPMIISLEEVLEVKKIVEEVKRELDAEKLPYKNIEQGIMIETPGAALISDILAQEVDFFSIGTNDLTQYTLAIDRQNTKLEKHYDPHHPAILRFIKMIADNAHQAGIWVGICGELAADSSLTETFLKMKIDELSVSPSYIYPLRKKIRETDVSKL</sequence>
<dbReference type="Gene3D" id="3.20.20.60">
    <property type="entry name" value="Phosphoenolpyruvate-binding domains"/>
    <property type="match status" value="1"/>
</dbReference>
<evidence type="ECO:0000256" key="3">
    <source>
        <dbReference type="ARBA" id="ARBA00002728"/>
    </source>
</evidence>
<dbReference type="Proteomes" id="UP000198806">
    <property type="component" value="Unassembled WGS sequence"/>
</dbReference>
<dbReference type="OrthoDB" id="9765468at2"/>
<dbReference type="InterPro" id="IPR040442">
    <property type="entry name" value="Pyrv_kinase-like_dom_sf"/>
</dbReference>
<dbReference type="InterPro" id="IPR036618">
    <property type="entry name" value="PtsI_HPr-bd_sf"/>
</dbReference>
<dbReference type="AlphaFoldDB" id="A0A1I5ITW3"/>
<dbReference type="EMBL" id="FOWD01000053">
    <property type="protein sequence ID" value="SFO63937.1"/>
    <property type="molecule type" value="Genomic_DNA"/>
</dbReference>
<evidence type="ECO:0000256" key="14">
    <source>
        <dbReference type="ARBA" id="ARBA00022777"/>
    </source>
</evidence>
<keyword evidence="15 17" id="KW-0460">Magnesium</keyword>
<evidence type="ECO:0000256" key="16">
    <source>
        <dbReference type="ARBA" id="ARBA00033235"/>
    </source>
</evidence>
<dbReference type="GO" id="GO:0016301">
    <property type="term" value="F:kinase activity"/>
    <property type="evidence" value="ECO:0007669"/>
    <property type="project" value="UniProtKB-KW"/>
</dbReference>
<dbReference type="Pfam" id="PF05524">
    <property type="entry name" value="PEP-utilisers_N"/>
    <property type="match status" value="1"/>
</dbReference>
<dbReference type="SUPFAM" id="SSF51621">
    <property type="entry name" value="Phosphoenolpyruvate/pyruvate domain"/>
    <property type="match status" value="1"/>
</dbReference>
<evidence type="ECO:0000256" key="13">
    <source>
        <dbReference type="ARBA" id="ARBA00022723"/>
    </source>
</evidence>
<feature type="domain" description="PEP-utilising enzyme mobile" evidence="21">
    <location>
        <begin position="152"/>
        <end position="224"/>
    </location>
</feature>
<dbReference type="InterPro" id="IPR015813">
    <property type="entry name" value="Pyrv/PenolPyrv_kinase-like_dom"/>
</dbReference>
<comment type="subcellular location">
    <subcellularLocation>
        <location evidence="4 17">Cytoplasm</location>
    </subcellularLocation>
</comment>
<dbReference type="PROSITE" id="PS00742">
    <property type="entry name" value="PEP_ENZYMES_2"/>
    <property type="match status" value="1"/>
</dbReference>
<dbReference type="Pfam" id="PF00391">
    <property type="entry name" value="PEP-utilizers"/>
    <property type="match status" value="1"/>
</dbReference>
<dbReference type="InterPro" id="IPR008279">
    <property type="entry name" value="PEP-util_enz_mobile_dom"/>
</dbReference>
<keyword evidence="9 17" id="KW-0963">Cytoplasm</keyword>
<dbReference type="PIRSF" id="PIRSF000732">
    <property type="entry name" value="PTS_enzyme_I"/>
    <property type="match status" value="1"/>
</dbReference>
<keyword evidence="10 17" id="KW-0762">Sugar transport</keyword>
<feature type="active site" description="Proton donor" evidence="18">
    <location>
        <position position="500"/>
    </location>
</feature>
<comment type="catalytic activity">
    <reaction evidence="1 17">
        <text>L-histidyl-[protein] + phosphoenolpyruvate = N(pros)-phospho-L-histidyl-[protein] + pyruvate</text>
        <dbReference type="Rhea" id="RHEA:23880"/>
        <dbReference type="Rhea" id="RHEA-COMP:9745"/>
        <dbReference type="Rhea" id="RHEA-COMP:9746"/>
        <dbReference type="ChEBI" id="CHEBI:15361"/>
        <dbReference type="ChEBI" id="CHEBI:29979"/>
        <dbReference type="ChEBI" id="CHEBI:58702"/>
        <dbReference type="ChEBI" id="CHEBI:64837"/>
        <dbReference type="EC" id="2.7.3.9"/>
    </reaction>
</comment>
<evidence type="ECO:0000256" key="18">
    <source>
        <dbReference type="PIRSR" id="PIRSR000732-1"/>
    </source>
</evidence>
<feature type="domain" description="Phosphotransferase system enzyme I N-terminal" evidence="23">
    <location>
        <begin position="5"/>
        <end position="126"/>
    </location>
</feature>
<dbReference type="InterPro" id="IPR008731">
    <property type="entry name" value="PTS_EIN"/>
</dbReference>
<evidence type="ECO:0000259" key="21">
    <source>
        <dbReference type="Pfam" id="PF00391"/>
    </source>
</evidence>
<proteinExistence type="inferred from homology"/>
<name>A0A1I5ITW3_9FIRM</name>
<comment type="cofactor">
    <cofactor evidence="2 17 20">
        <name>Mg(2+)</name>
        <dbReference type="ChEBI" id="CHEBI:18420"/>
    </cofactor>
</comment>
<dbReference type="GO" id="GO:0005737">
    <property type="term" value="C:cytoplasm"/>
    <property type="evidence" value="ECO:0007669"/>
    <property type="project" value="UniProtKB-SubCell"/>
</dbReference>
<evidence type="ECO:0000256" key="1">
    <source>
        <dbReference type="ARBA" id="ARBA00000683"/>
    </source>
</evidence>
<evidence type="ECO:0000256" key="11">
    <source>
        <dbReference type="ARBA" id="ARBA00022679"/>
    </source>
</evidence>
<evidence type="ECO:0000256" key="9">
    <source>
        <dbReference type="ARBA" id="ARBA00022490"/>
    </source>
</evidence>
<dbReference type="InterPro" id="IPR050499">
    <property type="entry name" value="PEP-utilizing_PTS_enzyme"/>
</dbReference>
<dbReference type="SUPFAM" id="SSF47831">
    <property type="entry name" value="Enzyme I of the PEP:sugar phosphotransferase system HPr-binding (sub)domain"/>
    <property type="match status" value="1"/>
</dbReference>
<evidence type="ECO:0000256" key="17">
    <source>
        <dbReference type="PIRNR" id="PIRNR000732"/>
    </source>
</evidence>
<dbReference type="RefSeq" id="WP_091688898.1">
    <property type="nucleotide sequence ID" value="NZ_BAABFM010000068.1"/>
</dbReference>
<dbReference type="InterPro" id="IPR023151">
    <property type="entry name" value="PEP_util_CS"/>
</dbReference>
<keyword evidence="8 17" id="KW-0813">Transport</keyword>
<evidence type="ECO:0000256" key="12">
    <source>
        <dbReference type="ARBA" id="ARBA00022683"/>
    </source>
</evidence>
<protein>
    <recommendedName>
        <fullName evidence="7 17">Phosphoenolpyruvate-protein phosphotransferase</fullName>
        <ecNumber evidence="6 17">2.7.3.9</ecNumber>
    </recommendedName>
    <alternativeName>
        <fullName evidence="16 17">Phosphotransferase system, enzyme I</fullName>
    </alternativeName>
</protein>